<keyword evidence="2" id="KW-1185">Reference proteome</keyword>
<organism evidence="1 2">
    <name type="scientific">Acanthoscelides obtectus</name>
    <name type="common">Bean weevil</name>
    <name type="synonym">Bruchus obtectus</name>
    <dbReference type="NCBI Taxonomy" id="200917"/>
    <lineage>
        <taxon>Eukaryota</taxon>
        <taxon>Metazoa</taxon>
        <taxon>Ecdysozoa</taxon>
        <taxon>Arthropoda</taxon>
        <taxon>Hexapoda</taxon>
        <taxon>Insecta</taxon>
        <taxon>Pterygota</taxon>
        <taxon>Neoptera</taxon>
        <taxon>Endopterygota</taxon>
        <taxon>Coleoptera</taxon>
        <taxon>Polyphaga</taxon>
        <taxon>Cucujiformia</taxon>
        <taxon>Chrysomeloidea</taxon>
        <taxon>Chrysomelidae</taxon>
        <taxon>Bruchinae</taxon>
        <taxon>Bruchini</taxon>
        <taxon>Acanthoscelides</taxon>
    </lineage>
</organism>
<dbReference type="OrthoDB" id="10450433at2759"/>
<evidence type="ECO:0000313" key="2">
    <source>
        <dbReference type="Proteomes" id="UP001152888"/>
    </source>
</evidence>
<dbReference type="AlphaFoldDB" id="A0A9P0QG09"/>
<protein>
    <submittedName>
        <fullName evidence="1">Uncharacterized protein</fullName>
    </submittedName>
</protein>
<feature type="non-terminal residue" evidence="1">
    <location>
        <position position="1"/>
    </location>
</feature>
<dbReference type="EMBL" id="CAKOFQ010010556">
    <property type="protein sequence ID" value="CAH2019813.1"/>
    <property type="molecule type" value="Genomic_DNA"/>
</dbReference>
<proteinExistence type="predicted"/>
<dbReference type="Proteomes" id="UP001152888">
    <property type="component" value="Unassembled WGS sequence"/>
</dbReference>
<sequence length="86" mass="9507">YDTASEITTPEGSPSHNAVPDFCHWCSKIIFHAWQVSRQTTGRPVPGSTAQMVTREYRSEATSSYVGTRNVPPSGDWFIDNDSEAS</sequence>
<evidence type="ECO:0000313" key="1">
    <source>
        <dbReference type="EMBL" id="CAH2019813.1"/>
    </source>
</evidence>
<reference evidence="1" key="1">
    <citation type="submission" date="2022-03" db="EMBL/GenBank/DDBJ databases">
        <authorList>
            <person name="Sayadi A."/>
        </authorList>
    </citation>
    <scope>NUCLEOTIDE SEQUENCE</scope>
</reference>
<comment type="caution">
    <text evidence="1">The sequence shown here is derived from an EMBL/GenBank/DDBJ whole genome shotgun (WGS) entry which is preliminary data.</text>
</comment>
<gene>
    <name evidence="1" type="ORF">ACAOBT_LOCUS37420</name>
</gene>
<accession>A0A9P0QG09</accession>
<name>A0A9P0QG09_ACAOB</name>